<dbReference type="InterPro" id="IPR050273">
    <property type="entry name" value="GppA/Ppx_hydrolase"/>
</dbReference>
<accession>A0ABT6DQ28</accession>
<dbReference type="RefSeq" id="WP_277578723.1">
    <property type="nucleotide sequence ID" value="NZ_JANRMI010000003.1"/>
</dbReference>
<gene>
    <name evidence="2" type="ORF">NWE73_12780</name>
</gene>
<dbReference type="Gene3D" id="3.30.420.40">
    <property type="match status" value="1"/>
</dbReference>
<sequence>MKIFTSLLFTFSFHFVSAETCLQNRGSLDIGSGTTKGLVAEVNVCEQRIEKIVFEDRLPLSFNEALEKSPDQNIPQAMLDEAIPKMNAMLVKMQEHKPINIEAVATSAFRVAKNGTAAAKQISNGIKIPVTVISQEQEAELGFFSALAGTKTSLTRQSLNKIIVWDIGGGSMQMFAYNNGKPQIYKGDLASVTFKNKVLQVLQFKDPKNNTSPNPLEKNREAALQLAKNHANQNVPSYFKKKAPTATWLAVGGVLSTSTQDQVNKEKSEFTQEELNKTLIERSKLNDTQIHTDYKTTDITNLALVLGYMQALKIQKVETIKASLGQGLMIKDFITKNKK</sequence>
<dbReference type="Gene3D" id="3.30.420.150">
    <property type="entry name" value="Exopolyphosphatase. Domain 2"/>
    <property type="match status" value="1"/>
</dbReference>
<keyword evidence="3" id="KW-1185">Reference proteome</keyword>
<dbReference type="PANTHER" id="PTHR30005">
    <property type="entry name" value="EXOPOLYPHOSPHATASE"/>
    <property type="match status" value="1"/>
</dbReference>
<reference evidence="2" key="1">
    <citation type="submission" date="2022-08" db="EMBL/GenBank/DDBJ databases">
        <title>Novel Bdellovibrio Species Isolated from Svalbard: Designation Bdellovibrio svalbardensis.</title>
        <authorList>
            <person name="Mitchell R.J."/>
            <person name="Choi S.Y."/>
        </authorList>
    </citation>
    <scope>NUCLEOTIDE SEQUENCE</scope>
    <source>
        <strain evidence="2">PAP01</strain>
    </source>
</reference>
<feature type="domain" description="Ppx/GppA phosphatase N-terminal" evidence="1">
    <location>
        <begin position="51"/>
        <end position="330"/>
    </location>
</feature>
<proteinExistence type="predicted"/>
<dbReference type="InterPro" id="IPR043129">
    <property type="entry name" value="ATPase_NBD"/>
</dbReference>
<name>A0ABT6DQ28_9BACT</name>
<dbReference type="SUPFAM" id="SSF53067">
    <property type="entry name" value="Actin-like ATPase domain"/>
    <property type="match status" value="2"/>
</dbReference>
<organism evidence="2 3">
    <name type="scientific">Bdellovibrio svalbardensis</name>
    <dbReference type="NCBI Taxonomy" id="2972972"/>
    <lineage>
        <taxon>Bacteria</taxon>
        <taxon>Pseudomonadati</taxon>
        <taxon>Bdellovibrionota</taxon>
        <taxon>Bdellovibrionia</taxon>
        <taxon>Bdellovibrionales</taxon>
        <taxon>Pseudobdellovibrionaceae</taxon>
        <taxon>Bdellovibrio</taxon>
    </lineage>
</organism>
<dbReference type="PANTHER" id="PTHR30005:SF0">
    <property type="entry name" value="RETROGRADE REGULATION PROTEIN 2"/>
    <property type="match status" value="1"/>
</dbReference>
<dbReference type="Pfam" id="PF02541">
    <property type="entry name" value="Ppx-GppA"/>
    <property type="match status" value="1"/>
</dbReference>
<evidence type="ECO:0000259" key="1">
    <source>
        <dbReference type="Pfam" id="PF02541"/>
    </source>
</evidence>
<comment type="caution">
    <text evidence="2">The sequence shown here is derived from an EMBL/GenBank/DDBJ whole genome shotgun (WGS) entry which is preliminary data.</text>
</comment>
<evidence type="ECO:0000313" key="2">
    <source>
        <dbReference type="EMBL" id="MDG0817248.1"/>
    </source>
</evidence>
<protein>
    <recommendedName>
        <fullName evidence="1">Ppx/GppA phosphatase N-terminal domain-containing protein</fullName>
    </recommendedName>
</protein>
<dbReference type="InterPro" id="IPR003695">
    <property type="entry name" value="Ppx_GppA_N"/>
</dbReference>
<dbReference type="EMBL" id="JANRMI010000003">
    <property type="protein sequence ID" value="MDG0817248.1"/>
    <property type="molecule type" value="Genomic_DNA"/>
</dbReference>
<evidence type="ECO:0000313" key="3">
    <source>
        <dbReference type="Proteomes" id="UP001152321"/>
    </source>
</evidence>
<dbReference type="Proteomes" id="UP001152321">
    <property type="component" value="Unassembled WGS sequence"/>
</dbReference>